<dbReference type="InterPro" id="IPR012337">
    <property type="entry name" value="RNaseH-like_sf"/>
</dbReference>
<protein>
    <submittedName>
        <fullName evidence="3">Integrase core domain-containing protein</fullName>
    </submittedName>
</protein>
<sequence>MITFRSESGEPYLMLTQGEDVEAQALRKRGWSISAIARHLGRSRPTIRAYLNGERVPGQRRRSGADPFEPYAEYGRLRLEAESGDPHVWATTADLHRARHPKSAPGRSDRAPDWGVGGAAGPQPDDGPGGAHRRAAVLDHDRDPLFTSAFREVFTAEGLQAITTLPRTPRMNAICERVIGSLCRELLDRILILSERHLTLVLHEYLIDYNRHGRTSLGSNGPRTAQRNPSGP</sequence>
<gene>
    <name evidence="3" type="ORF">ACFFR3_19605</name>
</gene>
<evidence type="ECO:0000256" key="1">
    <source>
        <dbReference type="SAM" id="MobiDB-lite"/>
    </source>
</evidence>
<feature type="compositionally biased region" description="Polar residues" evidence="1">
    <location>
        <begin position="216"/>
        <end position="232"/>
    </location>
</feature>
<dbReference type="SUPFAM" id="SSF53098">
    <property type="entry name" value="Ribonuclease H-like"/>
    <property type="match status" value="1"/>
</dbReference>
<dbReference type="RefSeq" id="WP_379483586.1">
    <property type="nucleotide sequence ID" value="NZ_JBHMCF010000014.1"/>
</dbReference>
<dbReference type="CDD" id="cd00093">
    <property type="entry name" value="HTH_XRE"/>
    <property type="match status" value="1"/>
</dbReference>
<dbReference type="EMBL" id="JBHMCF010000014">
    <property type="protein sequence ID" value="MFB9471733.1"/>
    <property type="molecule type" value="Genomic_DNA"/>
</dbReference>
<accession>A0ABV5NN46</accession>
<feature type="region of interest" description="Disordered" evidence="1">
    <location>
        <begin position="213"/>
        <end position="232"/>
    </location>
</feature>
<feature type="region of interest" description="Disordered" evidence="1">
    <location>
        <begin position="96"/>
        <end position="133"/>
    </location>
</feature>
<dbReference type="InterPro" id="IPR001584">
    <property type="entry name" value="Integrase_cat-core"/>
</dbReference>
<name>A0ABV5NN46_9ACTN</name>
<dbReference type="Pfam" id="PF13683">
    <property type="entry name" value="rve_3"/>
    <property type="match status" value="1"/>
</dbReference>
<comment type="caution">
    <text evidence="3">The sequence shown here is derived from an EMBL/GenBank/DDBJ whole genome shotgun (WGS) entry which is preliminary data.</text>
</comment>
<proteinExistence type="predicted"/>
<dbReference type="Proteomes" id="UP001589568">
    <property type="component" value="Unassembled WGS sequence"/>
</dbReference>
<evidence type="ECO:0000313" key="4">
    <source>
        <dbReference type="Proteomes" id="UP001589568"/>
    </source>
</evidence>
<dbReference type="InterPro" id="IPR001387">
    <property type="entry name" value="Cro/C1-type_HTH"/>
</dbReference>
<feature type="domain" description="Integrase catalytic" evidence="2">
    <location>
        <begin position="141"/>
        <end position="230"/>
    </location>
</feature>
<dbReference type="Gene3D" id="3.30.420.10">
    <property type="entry name" value="Ribonuclease H-like superfamily/Ribonuclease H"/>
    <property type="match status" value="1"/>
</dbReference>
<dbReference type="PROSITE" id="PS50994">
    <property type="entry name" value="INTEGRASE"/>
    <property type="match status" value="1"/>
</dbReference>
<keyword evidence="4" id="KW-1185">Reference proteome</keyword>
<organism evidence="3 4">
    <name type="scientific">Nonomuraea salmonea</name>
    <dbReference type="NCBI Taxonomy" id="46181"/>
    <lineage>
        <taxon>Bacteria</taxon>
        <taxon>Bacillati</taxon>
        <taxon>Actinomycetota</taxon>
        <taxon>Actinomycetes</taxon>
        <taxon>Streptosporangiales</taxon>
        <taxon>Streptosporangiaceae</taxon>
        <taxon>Nonomuraea</taxon>
    </lineage>
</organism>
<evidence type="ECO:0000259" key="2">
    <source>
        <dbReference type="PROSITE" id="PS50994"/>
    </source>
</evidence>
<dbReference type="InterPro" id="IPR036397">
    <property type="entry name" value="RNaseH_sf"/>
</dbReference>
<reference evidence="3 4" key="1">
    <citation type="submission" date="2024-09" db="EMBL/GenBank/DDBJ databases">
        <authorList>
            <person name="Sun Q."/>
            <person name="Mori K."/>
        </authorList>
    </citation>
    <scope>NUCLEOTIDE SEQUENCE [LARGE SCALE GENOMIC DNA]</scope>
    <source>
        <strain evidence="3 4">JCM 3324</strain>
    </source>
</reference>
<evidence type="ECO:0000313" key="3">
    <source>
        <dbReference type="EMBL" id="MFB9471733.1"/>
    </source>
</evidence>
<dbReference type="Gene3D" id="1.10.10.60">
    <property type="entry name" value="Homeodomain-like"/>
    <property type="match status" value="1"/>
</dbReference>
<dbReference type="Pfam" id="PF13384">
    <property type="entry name" value="HTH_23"/>
    <property type="match status" value="1"/>
</dbReference>